<dbReference type="SUPFAM" id="SSF110849">
    <property type="entry name" value="ParB/Sulfiredoxin"/>
    <property type="match status" value="1"/>
</dbReference>
<dbReference type="AlphaFoldDB" id="A0A9Q5VCA3"/>
<feature type="domain" description="ParB-like N-terminal" evidence="2">
    <location>
        <begin position="59"/>
        <end position="155"/>
    </location>
</feature>
<evidence type="ECO:0000313" key="3">
    <source>
        <dbReference type="EMBL" id="QGO04915.1"/>
    </source>
</evidence>
<dbReference type="Pfam" id="PF02195">
    <property type="entry name" value="ParB_N"/>
    <property type="match status" value="1"/>
</dbReference>
<dbReference type="InterPro" id="IPR004437">
    <property type="entry name" value="ParB/RepB/Spo0J"/>
</dbReference>
<sequence>MTSSTKSSGSKVIDRLLGQNDLSLSSKKSRALNKKNILEYDSFNKIDIGSSEVEAESYILVDPFKCINWGYSDRNNFDFGNQDGLELSIKENGQAVPAILRKHPDKPEHFEIISGERRWTAIKNLRKLNNSLMLKAIIIDVDDNEAALIQINENQYREGLSEYSKGINYSRLINNGVLTRKELEKNLEISKSAVGNLLSFADLPEDLIISIKDMTKVNSKTSSSIRAFLNSGGSLEDLINCSEIIRSGASWRKINEKITGDSVYQQSKKVVSSDGRHLFSWRKDPNGNLSVSFPNNIINNVNHSDLEILLSDGLKSLLNSKV</sequence>
<dbReference type="PANTHER" id="PTHR33375:SF1">
    <property type="entry name" value="CHROMOSOME-PARTITIONING PROTEIN PARB-RELATED"/>
    <property type="match status" value="1"/>
</dbReference>
<dbReference type="GO" id="GO:0003677">
    <property type="term" value="F:DNA binding"/>
    <property type="evidence" value="ECO:0007669"/>
    <property type="project" value="InterPro"/>
</dbReference>
<comment type="similarity">
    <text evidence="1">Belongs to the ParB family.</text>
</comment>
<name>A0A9Q5VCA3_PISSA</name>
<dbReference type="InterPro" id="IPR003115">
    <property type="entry name" value="ParB_N"/>
</dbReference>
<dbReference type="GO" id="GO:0007059">
    <property type="term" value="P:chromosome segregation"/>
    <property type="evidence" value="ECO:0007669"/>
    <property type="project" value="TreeGrafter"/>
</dbReference>
<dbReference type="SUPFAM" id="SSF109709">
    <property type="entry name" value="KorB DNA-binding domain-like"/>
    <property type="match status" value="1"/>
</dbReference>
<protein>
    <submittedName>
        <fullName evidence="3">Nucleoid occlusion protein</fullName>
    </submittedName>
</protein>
<accession>A0A9Q5VCA3</accession>
<dbReference type="InterPro" id="IPR037972">
    <property type="entry name" value="RepB_N"/>
</dbReference>
<organism evidence="3 4">
    <name type="scientific">Piscirickettsia salmonis</name>
    <dbReference type="NCBI Taxonomy" id="1238"/>
    <lineage>
        <taxon>Bacteria</taxon>
        <taxon>Pseudomonadati</taxon>
        <taxon>Pseudomonadota</taxon>
        <taxon>Gammaproteobacteria</taxon>
        <taxon>Thiotrichales</taxon>
        <taxon>Piscirickettsiaceae</taxon>
        <taxon>Piscirickettsia</taxon>
    </lineage>
</organism>
<dbReference type="InterPro" id="IPR050336">
    <property type="entry name" value="Chromosome_partition/occlusion"/>
</dbReference>
<dbReference type="NCBIfam" id="TIGR00180">
    <property type="entry name" value="parB_part"/>
    <property type="match status" value="1"/>
</dbReference>
<proteinExistence type="inferred from homology"/>
<dbReference type="SMART" id="SM00470">
    <property type="entry name" value="ParB"/>
    <property type="match status" value="1"/>
</dbReference>
<dbReference type="InterPro" id="IPR036086">
    <property type="entry name" value="ParB/Sulfiredoxin_sf"/>
</dbReference>
<dbReference type="Gene3D" id="3.90.1530.30">
    <property type="match status" value="1"/>
</dbReference>
<dbReference type="CDD" id="cd16405">
    <property type="entry name" value="RepB_like_N"/>
    <property type="match status" value="1"/>
</dbReference>
<reference evidence="3 4" key="1">
    <citation type="submission" date="2019-04" db="EMBL/GenBank/DDBJ databases">
        <title>Complete genome sequencing of Piscirickettsia salmonis strain Psal-009.</title>
        <authorList>
            <person name="Schober I."/>
            <person name="Bunk B."/>
            <person name="Sproer C."/>
            <person name="Carril G.P."/>
            <person name="Riedel T."/>
            <person name="Flores-Herrera P.A."/>
            <person name="Nourdin-Galindo G."/>
            <person name="Marshall S.H."/>
            <person name="Overmann J."/>
        </authorList>
    </citation>
    <scope>NUCLEOTIDE SEQUENCE [LARGE SCALE GENOMIC DNA]</scope>
    <source>
        <strain evidence="3 4">Psal-009</strain>
    </source>
</reference>
<dbReference type="Proteomes" id="UP000422232">
    <property type="component" value="Chromosome"/>
</dbReference>
<evidence type="ECO:0000256" key="1">
    <source>
        <dbReference type="ARBA" id="ARBA00006295"/>
    </source>
</evidence>
<dbReference type="GeneID" id="66742046"/>
<gene>
    <name evidence="3" type="primary">noc_2</name>
    <name evidence="3" type="ORF">Psal009_00794</name>
</gene>
<keyword evidence="4" id="KW-1185">Reference proteome</keyword>
<dbReference type="GO" id="GO:0045881">
    <property type="term" value="P:positive regulation of sporulation resulting in formation of a cellular spore"/>
    <property type="evidence" value="ECO:0007669"/>
    <property type="project" value="TreeGrafter"/>
</dbReference>
<evidence type="ECO:0000259" key="2">
    <source>
        <dbReference type="SMART" id="SM00470"/>
    </source>
</evidence>
<dbReference type="RefSeq" id="WP_016211918.1">
    <property type="nucleotide sequence ID" value="NZ_CP012413.1"/>
</dbReference>
<dbReference type="EMBL" id="CP038908">
    <property type="protein sequence ID" value="QGO04915.1"/>
    <property type="molecule type" value="Genomic_DNA"/>
</dbReference>
<evidence type="ECO:0000313" key="4">
    <source>
        <dbReference type="Proteomes" id="UP000422232"/>
    </source>
</evidence>
<dbReference type="PANTHER" id="PTHR33375">
    <property type="entry name" value="CHROMOSOME-PARTITIONING PROTEIN PARB-RELATED"/>
    <property type="match status" value="1"/>
</dbReference>
<dbReference type="GO" id="GO:0005694">
    <property type="term" value="C:chromosome"/>
    <property type="evidence" value="ECO:0007669"/>
    <property type="project" value="TreeGrafter"/>
</dbReference>
<dbReference type="Gene3D" id="1.10.10.2830">
    <property type="match status" value="1"/>
</dbReference>